<dbReference type="PANTHER" id="PTHR33284">
    <property type="entry name" value="RIBOSOMAL PROTEIN L25/GLN-TRNA SYNTHETASE, ANTI-CODON-BINDING DOMAIN-CONTAINING PROTEIN"/>
    <property type="match status" value="1"/>
</dbReference>
<evidence type="ECO:0000256" key="3">
    <source>
        <dbReference type="ARBA" id="ARBA00022980"/>
    </source>
</evidence>
<feature type="domain" description="Large ribosomal subunit protein bL25 L25" evidence="7">
    <location>
        <begin position="7"/>
        <end position="95"/>
    </location>
</feature>
<evidence type="ECO:0000256" key="6">
    <source>
        <dbReference type="SAM" id="MobiDB-lite"/>
    </source>
</evidence>
<dbReference type="GO" id="GO:0006412">
    <property type="term" value="P:translation"/>
    <property type="evidence" value="ECO:0007669"/>
    <property type="project" value="UniProtKB-UniRule"/>
</dbReference>
<evidence type="ECO:0000256" key="1">
    <source>
        <dbReference type="ARBA" id="ARBA00022730"/>
    </source>
</evidence>
<keyword evidence="2 5" id="KW-0694">RNA-binding</keyword>
<dbReference type="RefSeq" id="WP_243329047.1">
    <property type="nucleotide sequence ID" value="NZ_AP027081.1"/>
</dbReference>
<evidence type="ECO:0000256" key="4">
    <source>
        <dbReference type="ARBA" id="ARBA00023274"/>
    </source>
</evidence>
<dbReference type="EMBL" id="AP027081">
    <property type="protein sequence ID" value="BDU78460.1"/>
    <property type="molecule type" value="Genomic_DNA"/>
</dbReference>
<proteinExistence type="inferred from homology"/>
<dbReference type="InterPro" id="IPR020057">
    <property type="entry name" value="Ribosomal_bL25_b-dom"/>
</dbReference>
<dbReference type="GO" id="GO:0022625">
    <property type="term" value="C:cytosolic large ribosomal subunit"/>
    <property type="evidence" value="ECO:0007669"/>
    <property type="project" value="TreeGrafter"/>
</dbReference>
<keyword evidence="4 5" id="KW-0687">Ribonucleoprotein</keyword>
<protein>
    <recommendedName>
        <fullName evidence="5">Large ribosomal subunit protein bL25</fullName>
    </recommendedName>
    <alternativeName>
        <fullName evidence="5">General stress protein CTC</fullName>
    </alternativeName>
</protein>
<gene>
    <name evidence="5 9" type="primary">rplY</name>
    <name evidence="5" type="synonym">ctc</name>
    <name evidence="9" type="ORF">METESE_34180</name>
</gene>
<evidence type="ECO:0000256" key="2">
    <source>
        <dbReference type="ARBA" id="ARBA00022884"/>
    </source>
</evidence>
<comment type="subunit">
    <text evidence="5">Part of the 50S ribosomal subunit; part of the 5S rRNA/L5/L18/L25 subcomplex. Contacts the 5S rRNA. Binds to the 5S rRNA independently of L5 and L18.</text>
</comment>
<feature type="region of interest" description="Disordered" evidence="6">
    <location>
        <begin position="191"/>
        <end position="210"/>
    </location>
</feature>
<dbReference type="InterPro" id="IPR001021">
    <property type="entry name" value="Ribosomal_bL25_long"/>
</dbReference>
<organism evidence="9 10">
    <name type="scientific">Mesoterricola sediminis</name>
    <dbReference type="NCBI Taxonomy" id="2927980"/>
    <lineage>
        <taxon>Bacteria</taxon>
        <taxon>Pseudomonadati</taxon>
        <taxon>Acidobacteriota</taxon>
        <taxon>Holophagae</taxon>
        <taxon>Holophagales</taxon>
        <taxon>Holophagaceae</taxon>
        <taxon>Mesoterricola</taxon>
    </lineage>
</organism>
<dbReference type="SUPFAM" id="SSF50715">
    <property type="entry name" value="Ribosomal protein L25-like"/>
    <property type="match status" value="1"/>
</dbReference>
<dbReference type="CDD" id="cd00495">
    <property type="entry name" value="Ribosomal_L25_TL5_CTC"/>
    <property type="match status" value="1"/>
</dbReference>
<dbReference type="NCBIfam" id="NF004612">
    <property type="entry name" value="PRK05943.1"/>
    <property type="match status" value="1"/>
</dbReference>
<dbReference type="InterPro" id="IPR020056">
    <property type="entry name" value="Rbsml_bL25/Gln-tRNA_synth_N"/>
</dbReference>
<name>A0AA48GZG0_9BACT</name>
<keyword evidence="3 5" id="KW-0689">Ribosomal protein</keyword>
<dbReference type="Gene3D" id="2.40.240.10">
    <property type="entry name" value="Ribosomal Protein L25, Chain P"/>
    <property type="match status" value="1"/>
</dbReference>
<evidence type="ECO:0000256" key="5">
    <source>
        <dbReference type="HAMAP-Rule" id="MF_01334"/>
    </source>
</evidence>
<dbReference type="Pfam" id="PF01386">
    <property type="entry name" value="Ribosomal_L25p"/>
    <property type="match status" value="1"/>
</dbReference>
<dbReference type="PANTHER" id="PTHR33284:SF1">
    <property type="entry name" value="RIBOSOMAL PROTEIN L25_GLN-TRNA SYNTHETASE, ANTI-CODON-BINDING DOMAIN-CONTAINING PROTEIN"/>
    <property type="match status" value="1"/>
</dbReference>
<keyword evidence="1 5" id="KW-0699">rRNA-binding</keyword>
<dbReference type="GO" id="GO:0003735">
    <property type="term" value="F:structural constituent of ribosome"/>
    <property type="evidence" value="ECO:0007669"/>
    <property type="project" value="InterPro"/>
</dbReference>
<dbReference type="Proteomes" id="UP001228113">
    <property type="component" value="Chromosome"/>
</dbReference>
<feature type="compositionally biased region" description="Low complexity" evidence="6">
    <location>
        <begin position="193"/>
        <end position="210"/>
    </location>
</feature>
<evidence type="ECO:0000313" key="10">
    <source>
        <dbReference type="Proteomes" id="UP001228113"/>
    </source>
</evidence>
<dbReference type="HAMAP" id="MF_01334">
    <property type="entry name" value="Ribosomal_bL25_CTC"/>
    <property type="match status" value="1"/>
</dbReference>
<comment type="function">
    <text evidence="5">This is one of the proteins that binds to the 5S RNA in the ribosome where it forms part of the central protuberance.</text>
</comment>
<dbReference type="Pfam" id="PF14693">
    <property type="entry name" value="Ribosomal_TL5_C"/>
    <property type="match status" value="1"/>
</dbReference>
<feature type="domain" description="Large ribosomal subunit protein bL25 beta" evidence="8">
    <location>
        <begin position="103"/>
        <end position="184"/>
    </location>
</feature>
<dbReference type="GO" id="GO:0008097">
    <property type="term" value="F:5S rRNA binding"/>
    <property type="evidence" value="ECO:0007669"/>
    <property type="project" value="InterPro"/>
</dbReference>
<keyword evidence="10" id="KW-1185">Reference proteome</keyword>
<evidence type="ECO:0000259" key="7">
    <source>
        <dbReference type="Pfam" id="PF01386"/>
    </source>
</evidence>
<dbReference type="InterPro" id="IPR037121">
    <property type="entry name" value="Ribosomal_bL25_C"/>
</dbReference>
<dbReference type="KEGG" id="msea:METESE_34180"/>
<reference evidence="9" key="1">
    <citation type="journal article" date="2023" name="Int. J. Syst. Evol. Microbiol.">
        <title>Mesoterricola silvestris gen. nov., sp. nov., Mesoterricola sediminis sp. nov., Geothrix oryzae sp. nov., Geothrix edaphica sp. nov., Geothrix rubra sp. nov., and Geothrix limicola sp. nov., six novel members of Acidobacteriota isolated from soils.</title>
        <authorList>
            <person name="Itoh H."/>
            <person name="Sugisawa Y."/>
            <person name="Mise K."/>
            <person name="Xu Z."/>
            <person name="Kuniyasu M."/>
            <person name="Ushijima N."/>
            <person name="Kawano K."/>
            <person name="Kobayashi E."/>
            <person name="Shiratori Y."/>
            <person name="Masuda Y."/>
            <person name="Senoo K."/>
        </authorList>
    </citation>
    <scope>NUCLEOTIDE SEQUENCE</scope>
    <source>
        <strain evidence="9">W786</strain>
    </source>
</reference>
<dbReference type="InterPro" id="IPR029751">
    <property type="entry name" value="Ribosomal_L25_dom"/>
</dbReference>
<evidence type="ECO:0000259" key="8">
    <source>
        <dbReference type="Pfam" id="PF14693"/>
    </source>
</evidence>
<evidence type="ECO:0000313" key="9">
    <source>
        <dbReference type="EMBL" id="BDU78460.1"/>
    </source>
</evidence>
<accession>A0AA48GZG0</accession>
<dbReference type="Gene3D" id="2.170.120.20">
    <property type="entry name" value="Ribosomal protein L25, beta domain"/>
    <property type="match status" value="1"/>
</dbReference>
<dbReference type="InterPro" id="IPR020930">
    <property type="entry name" value="Ribosomal_uL5_bac-type"/>
</dbReference>
<dbReference type="InterPro" id="IPR011035">
    <property type="entry name" value="Ribosomal_bL25/Gln-tRNA_synth"/>
</dbReference>
<comment type="similarity">
    <text evidence="5">Belongs to the bacterial ribosomal protein bL25 family. CTC subfamily.</text>
</comment>
<dbReference type="NCBIfam" id="TIGR00731">
    <property type="entry name" value="bL25_bact_ctc"/>
    <property type="match status" value="1"/>
</dbReference>
<sequence>MSQEIITVALRQDTGKSASRKLRKEGMIPAVIYGLNEAPVAITISPKVIARVIASESGMNSLLHLQREGTEIKRHVIIKDVQRDPVTRRLTHVDLMRVDPDHKVRVKVPVVLKGLAIGVKEGGIMDFTHREIEVECLPSFIPAHIDVNVEKMKVGDAIRLDQLNLDSHLTVLGDAHNVICSVVGKQAEEEAAAAEAAPAEAPAAPAKAKK</sequence>
<dbReference type="AlphaFoldDB" id="A0AA48GZG0"/>